<organism evidence="3 4">
    <name type="scientific">Triparma strigata</name>
    <dbReference type="NCBI Taxonomy" id="1606541"/>
    <lineage>
        <taxon>Eukaryota</taxon>
        <taxon>Sar</taxon>
        <taxon>Stramenopiles</taxon>
        <taxon>Ochrophyta</taxon>
        <taxon>Bolidophyceae</taxon>
        <taxon>Parmales</taxon>
        <taxon>Triparmaceae</taxon>
        <taxon>Triparma</taxon>
    </lineage>
</organism>
<evidence type="ECO:0000256" key="1">
    <source>
        <dbReference type="SAM" id="MobiDB-lite"/>
    </source>
</evidence>
<dbReference type="AlphaFoldDB" id="A0A9W7AVW7"/>
<dbReference type="OrthoDB" id="24630at2759"/>
<dbReference type="PROSITE" id="PS51112">
    <property type="entry name" value="AMMECR1"/>
    <property type="match status" value="1"/>
</dbReference>
<evidence type="ECO:0000259" key="2">
    <source>
        <dbReference type="PROSITE" id="PS51112"/>
    </source>
</evidence>
<evidence type="ECO:0000313" key="4">
    <source>
        <dbReference type="Proteomes" id="UP001165085"/>
    </source>
</evidence>
<dbReference type="InterPro" id="IPR036071">
    <property type="entry name" value="AMMECR1_dom_sf"/>
</dbReference>
<dbReference type="SUPFAM" id="SSF143447">
    <property type="entry name" value="AMMECR1-like"/>
    <property type="match status" value="1"/>
</dbReference>
<reference evidence="4" key="1">
    <citation type="journal article" date="2023" name="Commun. Biol.">
        <title>Genome analysis of Parmales, the sister group of diatoms, reveals the evolutionary specialization of diatoms from phago-mixotrophs to photoautotrophs.</title>
        <authorList>
            <person name="Ban H."/>
            <person name="Sato S."/>
            <person name="Yoshikawa S."/>
            <person name="Yamada K."/>
            <person name="Nakamura Y."/>
            <person name="Ichinomiya M."/>
            <person name="Sato N."/>
            <person name="Blanc-Mathieu R."/>
            <person name="Endo H."/>
            <person name="Kuwata A."/>
            <person name="Ogata H."/>
        </authorList>
    </citation>
    <scope>NUCLEOTIDE SEQUENCE [LARGE SCALE GENOMIC DNA]</scope>
    <source>
        <strain evidence="4">NIES 3701</strain>
    </source>
</reference>
<dbReference type="EMBL" id="BRXY01000232">
    <property type="protein sequence ID" value="GMH79287.1"/>
    <property type="molecule type" value="Genomic_DNA"/>
</dbReference>
<sequence>MLDSQNKDHRSRLTSYEKIEDRRDSALFKLRSAVKVVIAVGKEKKLAFEKKKIEWGRKAGRHDDVSDQIFSTLTIDRDAEPLPPPAKEQFDCREIFYAHNVRAEKELCMSCYDALLHNIKTNELSAARAKRRAAAHKEREKMAKLAGYALDALEDSDEDEDDSTVHSLMDVRVLPKYASLTAPIFITWSKLGETDEDVFIRGKAGTMAPINLGVELPKLAIDAGSHANELNYFPIRRNELERLDCFIEIPNTYSSMYNLGDWIPGVHGLSIRFTDSIGSIFSGQIMPVDTSDASLSKEDVMKMLVSKAGYKGAITHKMLLEAIFMRFETTKISMTFREYRDWARRRKVQKKVDAINRQIRKAKEKEAEELRKAKEEKRRKKKEAKEVKKKQKEEAKKKKQEEEKEAKKKAKAEKQLKNETSLQKLKRMKAEKENK</sequence>
<evidence type="ECO:0000313" key="3">
    <source>
        <dbReference type="EMBL" id="GMH79287.1"/>
    </source>
</evidence>
<name>A0A9W7AVW7_9STRA</name>
<dbReference type="Proteomes" id="UP001165085">
    <property type="component" value="Unassembled WGS sequence"/>
</dbReference>
<feature type="domain" description="AMMECR1" evidence="2">
    <location>
        <begin position="137"/>
        <end position="343"/>
    </location>
</feature>
<dbReference type="InterPro" id="IPR002733">
    <property type="entry name" value="AMMECR1_domain"/>
</dbReference>
<feature type="compositionally biased region" description="Basic and acidic residues" evidence="1">
    <location>
        <begin position="383"/>
        <end position="417"/>
    </location>
</feature>
<dbReference type="Pfam" id="PF01871">
    <property type="entry name" value="AMMECR1"/>
    <property type="match status" value="1"/>
</dbReference>
<gene>
    <name evidence="3" type="ORF">TrST_g11572</name>
</gene>
<dbReference type="InterPro" id="IPR023473">
    <property type="entry name" value="AMMECR1"/>
</dbReference>
<protein>
    <recommendedName>
        <fullName evidence="2">AMMECR1 domain-containing protein</fullName>
    </recommendedName>
</protein>
<accession>A0A9W7AVW7</accession>
<proteinExistence type="predicted"/>
<dbReference type="PANTHER" id="PTHR13016:SF0">
    <property type="entry name" value="AMME SYNDROME CANDIDATE GENE 1 PROTEIN"/>
    <property type="match status" value="1"/>
</dbReference>
<keyword evidence="4" id="KW-1185">Reference proteome</keyword>
<comment type="caution">
    <text evidence="3">The sequence shown here is derived from an EMBL/GenBank/DDBJ whole genome shotgun (WGS) entry which is preliminary data.</text>
</comment>
<dbReference type="PANTHER" id="PTHR13016">
    <property type="entry name" value="AMMECR1 HOMOLOG"/>
    <property type="match status" value="1"/>
</dbReference>
<feature type="region of interest" description="Disordered" evidence="1">
    <location>
        <begin position="368"/>
        <end position="435"/>
    </location>
</feature>